<dbReference type="InterPro" id="IPR029058">
    <property type="entry name" value="AB_hydrolase_fold"/>
</dbReference>
<accession>A0A151XYL1</accession>
<comment type="caution">
    <text evidence="2">The sequence shown here is derived from an EMBL/GenBank/DDBJ whole genome shotgun (WGS) entry which is preliminary data.</text>
</comment>
<dbReference type="AlphaFoldDB" id="A0A151XYL1"/>
<dbReference type="SUPFAM" id="SSF53474">
    <property type="entry name" value="alpha/beta-Hydrolases"/>
    <property type="match status" value="1"/>
</dbReference>
<proteinExistence type="predicted"/>
<evidence type="ECO:0000313" key="3">
    <source>
        <dbReference type="Proteomes" id="UP000076276"/>
    </source>
</evidence>
<dbReference type="EMBL" id="LUAW01000045">
    <property type="protein sequence ID" value="KYQ70744.1"/>
    <property type="molecule type" value="Genomic_DNA"/>
</dbReference>
<sequence length="667" mass="75364">MQHKINKLLLTGLLSTLMLSGCQVVSVKNQALNVTIANERDSILSRNKLSEASLNVLSMTGREAKICTESPESCVNEIKQIPQILDEQLLSTASELYLAKAIELENSAECKISPLTKHTSQENQQIQQVSYDKCLDQQLNMLDKSIRYSYAYMFKTKRGPQDRIFDNRQVQIRDFYNQSIAKLVNTYALRYKPTEVTSQIKIGQSTYNIDFDNYPELKKRKIEQLMSTYNLNFSGLRSITRRDGFGSEFLVVLPDDAPKTTGKAKYIIDPNSYKYTNGMNPNIHQARYLAATLTAEPASAASVDEILKNSNFQIKAYDPYKYEDLTIGAKQYPLAANFSAPYGLWLAQNNLGKSAFLSLIDRDEQLTMPHLFMLEPYNPNKKIIVLVHGLASSPEAWIRLTNDMMGDPVLREHYQVWQVFYSTNMPIVESRFQIYSILTQAFAQVGSQAPAKKDAVLIGHSMGGIIARLLVSDADVTQDALKMMNSRQINQYKNINVVKDRLVMKDIPNFSRAIFLSSPHRGTEFADRWFTKAARKIIKLPGAFLSAMADVLTQEEDLRDLFKEIDHGLIQNGPSDLSYKSKFIALTENIMPKPGMKYHSIIGNATKSDDLNLITDDVVPYKSAHLDGALSEKILKGGHSIQETPEAVLELRRILRLHLTELGLYKP</sequence>
<keyword evidence="2" id="KW-0378">Hydrolase</keyword>
<dbReference type="GO" id="GO:0016787">
    <property type="term" value="F:hydrolase activity"/>
    <property type="evidence" value="ECO:0007669"/>
    <property type="project" value="UniProtKB-KW"/>
</dbReference>
<dbReference type="Proteomes" id="UP000076276">
    <property type="component" value="Unassembled WGS sequence"/>
</dbReference>
<gene>
    <name evidence="2" type="ORF">AZH43_03220</name>
</gene>
<keyword evidence="3" id="KW-1185">Reference proteome</keyword>
<dbReference type="PROSITE" id="PS51257">
    <property type="entry name" value="PROKAR_LIPOPROTEIN"/>
    <property type="match status" value="1"/>
</dbReference>
<dbReference type="InterPro" id="IPR000073">
    <property type="entry name" value="AB_hydrolase_1"/>
</dbReference>
<protein>
    <submittedName>
        <fullName evidence="2">Alpha/beta hydrolase</fullName>
    </submittedName>
</protein>
<dbReference type="Pfam" id="PF12697">
    <property type="entry name" value="Abhydrolase_6"/>
    <property type="match status" value="1"/>
</dbReference>
<evidence type="ECO:0000259" key="1">
    <source>
        <dbReference type="Pfam" id="PF12697"/>
    </source>
</evidence>
<organism evidence="2 3">
    <name type="scientific">Acinetobacter pragensis</name>
    <dbReference type="NCBI Taxonomy" id="1806892"/>
    <lineage>
        <taxon>Bacteria</taxon>
        <taxon>Pseudomonadati</taxon>
        <taxon>Pseudomonadota</taxon>
        <taxon>Gammaproteobacteria</taxon>
        <taxon>Moraxellales</taxon>
        <taxon>Moraxellaceae</taxon>
        <taxon>Acinetobacter</taxon>
    </lineage>
</organism>
<evidence type="ECO:0000313" key="2">
    <source>
        <dbReference type="EMBL" id="KYQ70744.1"/>
    </source>
</evidence>
<dbReference type="RefSeq" id="WP_067671544.1">
    <property type="nucleotide sequence ID" value="NZ_CBCSIK010000007.1"/>
</dbReference>
<dbReference type="OrthoDB" id="869379at2"/>
<dbReference type="STRING" id="1806892.AZH43_03220"/>
<dbReference type="Gene3D" id="3.40.50.1820">
    <property type="entry name" value="alpha/beta hydrolase"/>
    <property type="match status" value="1"/>
</dbReference>
<reference evidence="2 3" key="1">
    <citation type="submission" date="2016-03" db="EMBL/GenBank/DDBJ databases">
        <title>Acinetobacter genomospecies 28 strain ANC 4149.</title>
        <authorList>
            <person name="Radolfova-Krizova L."/>
            <person name="Nemec A."/>
        </authorList>
    </citation>
    <scope>NUCLEOTIDE SEQUENCE [LARGE SCALE GENOMIC DNA]</scope>
    <source>
        <strain evidence="2 3">ANC 4149</strain>
    </source>
</reference>
<name>A0A151XYL1_9GAMM</name>
<feature type="domain" description="AB hydrolase-1" evidence="1">
    <location>
        <begin position="384"/>
        <end position="650"/>
    </location>
</feature>